<dbReference type="EMBL" id="CP001816">
    <property type="protein sequence ID" value="ACZ11989.1"/>
    <property type="molecule type" value="Genomic_DNA"/>
</dbReference>
<name>D1B1L9_SULD5</name>
<dbReference type="Proteomes" id="UP000002222">
    <property type="component" value="Chromosome"/>
</dbReference>
<reference evidence="1 2" key="2">
    <citation type="journal article" date="2010" name="Stand. Genomic Sci.">
        <title>Complete genome sequence of Sulfurospirillum deleyianum type strain (5175).</title>
        <authorList>
            <person name="Sikorski J."/>
            <person name="Lapidus A."/>
            <person name="Copeland A."/>
            <person name="Glavina Del Rio T."/>
            <person name="Nolan M."/>
            <person name="Lucas S."/>
            <person name="Chen F."/>
            <person name="Tice H."/>
            <person name="Cheng J.F."/>
            <person name="Saunders E."/>
            <person name="Bruce D."/>
            <person name="Goodwin L."/>
            <person name="Pitluck S."/>
            <person name="Ovchinnikova G."/>
            <person name="Pati A."/>
            <person name="Ivanova N."/>
            <person name="Mavromatis K."/>
            <person name="Chen A."/>
            <person name="Palaniappan K."/>
            <person name="Chain P."/>
            <person name="Land M."/>
            <person name="Hauser L."/>
            <person name="Chang Y.J."/>
            <person name="Jeffries C.D."/>
            <person name="Brettin T."/>
            <person name="Detter J.C."/>
            <person name="Han C."/>
            <person name="Rohde M."/>
            <person name="Lang E."/>
            <person name="Spring S."/>
            <person name="Goker M."/>
            <person name="Bristow J."/>
            <person name="Eisen J.A."/>
            <person name="Markowitz V."/>
            <person name="Hugenholtz P."/>
            <person name="Kyrpides N.C."/>
            <person name="Klenk H.P."/>
        </authorList>
    </citation>
    <scope>NUCLEOTIDE SEQUENCE [LARGE SCALE GENOMIC DNA]</scope>
    <source>
        <strain evidence="2">ATCC 51133 / DSM 6946 / 5175</strain>
    </source>
</reference>
<keyword evidence="2" id="KW-1185">Reference proteome</keyword>
<reference evidence="2" key="1">
    <citation type="submission" date="2009-11" db="EMBL/GenBank/DDBJ databases">
        <title>The complete genome of Sulfurospirillum deleyianum DSM 6946.</title>
        <authorList>
            <consortium name="US DOE Joint Genome Institute (JGI-PGF)"/>
            <person name="Lucas S."/>
            <person name="Copeland A."/>
            <person name="Lapidus A."/>
            <person name="Glavina del Rio T."/>
            <person name="Dalin E."/>
            <person name="Tice H."/>
            <person name="Bruce D."/>
            <person name="Goodwin L."/>
            <person name="Pitluck S."/>
            <person name="Kyrpides N."/>
            <person name="Mavromatis K."/>
            <person name="Ivanova N."/>
            <person name="Ovchinnikova G."/>
            <person name="Munk A.C."/>
            <person name="Lu M."/>
            <person name="Brettin T."/>
            <person name="Detter J.C."/>
            <person name="Han C."/>
            <person name="Tapia R."/>
            <person name="Larimer F."/>
            <person name="Land M."/>
            <person name="Hauser L."/>
            <person name="Markowitz V."/>
            <person name="Cheng J.F."/>
            <person name="Hugenholtz P."/>
            <person name="Woyke T."/>
            <person name="Wu D."/>
            <person name="Aumann P."/>
            <person name="Schneider S."/>
            <person name="Lang E."/>
            <person name="Spring S."/>
            <person name="Klenk H.P."/>
            <person name="Eisen J.A."/>
        </authorList>
    </citation>
    <scope>NUCLEOTIDE SEQUENCE [LARGE SCALE GENOMIC DNA]</scope>
    <source>
        <strain evidence="2">ATCC 51133 / DSM 6946 / 5175</strain>
    </source>
</reference>
<dbReference type="GO" id="GO:0003676">
    <property type="term" value="F:nucleic acid binding"/>
    <property type="evidence" value="ECO:0007669"/>
    <property type="project" value="InterPro"/>
</dbReference>
<evidence type="ECO:0008006" key="3">
    <source>
        <dbReference type="Google" id="ProtNLM"/>
    </source>
</evidence>
<dbReference type="eggNOG" id="ENOG5033941">
    <property type="taxonomic scope" value="Bacteria"/>
</dbReference>
<sequence>MKKEQLEKNIQKGKDGEQAFLEWLDQNGFSYLYINQDTDSFPQLFKNHVKRPDFLVLIDSIGLIAVDVKNYKKHQEKYCPLPYESELKKTLSFERMFRIPVWYAYKNEESSWLWISALKAVEVGKLIAKEGQADFLSIKIEDFTEVTSNQDIGKLWEQRLPSFKNNHNSIDDKHTKKNS</sequence>
<organism evidence="1 2">
    <name type="scientific">Sulfurospirillum deleyianum (strain ATCC 51133 / DSM 6946 / 5175)</name>
    <dbReference type="NCBI Taxonomy" id="525898"/>
    <lineage>
        <taxon>Bacteria</taxon>
        <taxon>Pseudomonadati</taxon>
        <taxon>Campylobacterota</taxon>
        <taxon>Epsilonproteobacteria</taxon>
        <taxon>Campylobacterales</taxon>
        <taxon>Sulfurospirillaceae</taxon>
        <taxon>Sulfurospirillum</taxon>
    </lineage>
</organism>
<dbReference type="InterPro" id="IPR011856">
    <property type="entry name" value="tRNA_endonuc-like_dom_sf"/>
</dbReference>
<dbReference type="OrthoDB" id="5540963at2"/>
<dbReference type="Gene3D" id="3.40.1350.10">
    <property type="match status" value="1"/>
</dbReference>
<evidence type="ECO:0000313" key="1">
    <source>
        <dbReference type="EMBL" id="ACZ11989.1"/>
    </source>
</evidence>
<dbReference type="HOGENOM" id="CLU_1502918_0_0_7"/>
<evidence type="ECO:0000313" key="2">
    <source>
        <dbReference type="Proteomes" id="UP000002222"/>
    </source>
</evidence>
<dbReference type="AlphaFoldDB" id="D1B1L9"/>
<dbReference type="STRING" id="525898.Sdel_0959"/>
<proteinExistence type="predicted"/>
<gene>
    <name evidence="1" type="ordered locus">Sdel_0959</name>
</gene>
<protein>
    <recommendedName>
        <fullName evidence="3">NERD domain-containing protein</fullName>
    </recommendedName>
</protein>
<dbReference type="RefSeq" id="WP_012856749.1">
    <property type="nucleotide sequence ID" value="NC_013512.1"/>
</dbReference>
<dbReference type="KEGG" id="sdl:Sdel_0959"/>
<accession>D1B1L9</accession>